<dbReference type="Proteomes" id="UP000824220">
    <property type="component" value="Unassembled WGS sequence"/>
</dbReference>
<organism evidence="2 3">
    <name type="scientific">Candidatus Microbacterium stercoravium</name>
    <dbReference type="NCBI Taxonomy" id="2838697"/>
    <lineage>
        <taxon>Bacteria</taxon>
        <taxon>Bacillati</taxon>
        <taxon>Actinomycetota</taxon>
        <taxon>Actinomycetes</taxon>
        <taxon>Micrococcales</taxon>
        <taxon>Microbacteriaceae</taxon>
        <taxon>Microbacterium</taxon>
    </lineage>
</organism>
<reference evidence="2" key="1">
    <citation type="journal article" date="2021" name="PeerJ">
        <title>Extensive microbial diversity within the chicken gut microbiome revealed by metagenomics and culture.</title>
        <authorList>
            <person name="Gilroy R."/>
            <person name="Ravi A."/>
            <person name="Getino M."/>
            <person name="Pursley I."/>
            <person name="Horton D.L."/>
            <person name="Alikhan N.F."/>
            <person name="Baker D."/>
            <person name="Gharbi K."/>
            <person name="Hall N."/>
            <person name="Watson M."/>
            <person name="Adriaenssens E.M."/>
            <person name="Foster-Nyarko E."/>
            <person name="Jarju S."/>
            <person name="Secka A."/>
            <person name="Antonio M."/>
            <person name="Oren A."/>
            <person name="Chaudhuri R.R."/>
            <person name="La Ragione R."/>
            <person name="Hildebrand F."/>
            <person name="Pallen M.J."/>
        </authorList>
    </citation>
    <scope>NUCLEOTIDE SEQUENCE</scope>
    <source>
        <strain evidence="2">ChiHjej8B7-3636</strain>
    </source>
</reference>
<evidence type="ECO:0000313" key="3">
    <source>
        <dbReference type="Proteomes" id="UP000824220"/>
    </source>
</evidence>
<comment type="caution">
    <text evidence="2">The sequence shown here is derived from an EMBL/GenBank/DDBJ whole genome shotgun (WGS) entry which is preliminary data.</text>
</comment>
<sequence length="240" mass="26193">MPPQPGAARFLIAWSVFRGIAALAIAYALVHQFAHDLSYVRVADEPFASHVGTFAGNFFSYFTNESNIFAALYLAAACTWGLTHARRGSVQPRALAAFQVLAACCMLLTGVVYNVLLRGDDTSGGVAPFVEWTNELMHVAAPLVLLADVLISPRARRIPWRVAFVPLGYAIVYVAYTLLRAPFITSPVGGAPVWYPYPFFNPAIQGGWAGVFVYIGTMAAGFAVFSVLLVAYIRWRARPR</sequence>
<dbReference type="NCBIfam" id="NF038065">
    <property type="entry name" value="Pr6Pr"/>
    <property type="match status" value="1"/>
</dbReference>
<dbReference type="EMBL" id="DXAM01000021">
    <property type="protein sequence ID" value="HJA03514.1"/>
    <property type="molecule type" value="Genomic_DNA"/>
</dbReference>
<dbReference type="InterPro" id="IPR049713">
    <property type="entry name" value="Pr6Pr-like"/>
</dbReference>
<gene>
    <name evidence="2" type="ORF">H9800_01455</name>
</gene>
<proteinExistence type="predicted"/>
<feature type="transmembrane region" description="Helical" evidence="1">
    <location>
        <begin position="160"/>
        <end position="179"/>
    </location>
</feature>
<dbReference type="AlphaFoldDB" id="A0A9D2H484"/>
<keyword evidence="1" id="KW-0812">Transmembrane</keyword>
<feature type="transmembrane region" description="Helical" evidence="1">
    <location>
        <begin position="211"/>
        <end position="233"/>
    </location>
</feature>
<evidence type="ECO:0000313" key="2">
    <source>
        <dbReference type="EMBL" id="HJA03514.1"/>
    </source>
</evidence>
<name>A0A9D2H484_9MICO</name>
<feature type="transmembrane region" description="Helical" evidence="1">
    <location>
        <begin position="7"/>
        <end position="30"/>
    </location>
</feature>
<keyword evidence="1" id="KW-1133">Transmembrane helix</keyword>
<reference evidence="2" key="2">
    <citation type="submission" date="2021-04" db="EMBL/GenBank/DDBJ databases">
        <authorList>
            <person name="Gilroy R."/>
        </authorList>
    </citation>
    <scope>NUCLEOTIDE SEQUENCE</scope>
    <source>
        <strain evidence="2">ChiHjej8B7-3636</strain>
    </source>
</reference>
<protein>
    <submittedName>
        <fullName evidence="2">Pr6Pr family membrane protein</fullName>
    </submittedName>
</protein>
<evidence type="ECO:0000256" key="1">
    <source>
        <dbReference type="SAM" id="Phobius"/>
    </source>
</evidence>
<feature type="transmembrane region" description="Helical" evidence="1">
    <location>
        <begin position="66"/>
        <end position="83"/>
    </location>
</feature>
<keyword evidence="1" id="KW-0472">Membrane</keyword>
<feature type="transmembrane region" description="Helical" evidence="1">
    <location>
        <begin position="95"/>
        <end position="116"/>
    </location>
</feature>
<accession>A0A9D2H484</accession>